<dbReference type="Proteomes" id="UP001651158">
    <property type="component" value="Unassembled WGS sequence"/>
</dbReference>
<dbReference type="EMBL" id="JAKROA010000006">
    <property type="protein sequence ID" value="KAL5106097.1"/>
    <property type="molecule type" value="Genomic_DNA"/>
</dbReference>
<accession>A0ABR4Q963</accession>
<name>A0ABR4Q963_9CEST</name>
<proteinExistence type="predicted"/>
<reference evidence="1 2" key="1">
    <citation type="journal article" date="2022" name="Front. Cell. Infect. Microbiol.">
        <title>The Genomes of Two Strains of Taenia crassiceps the Animal Model for the Study of Human Cysticercosis.</title>
        <authorList>
            <person name="Bobes R.J."/>
            <person name="Estrada K."/>
            <person name="Rios-Valencia D.G."/>
            <person name="Calderon-Gallegos A."/>
            <person name="de la Torre P."/>
            <person name="Carrero J.C."/>
            <person name="Sanchez-Flores A."/>
            <person name="Laclette J.P."/>
        </authorList>
    </citation>
    <scope>NUCLEOTIDE SEQUENCE [LARGE SCALE GENOMIC DNA]</scope>
    <source>
        <strain evidence="1">WFUcys</strain>
    </source>
</reference>
<protein>
    <submittedName>
        <fullName evidence="1">Uncharacterized protein</fullName>
    </submittedName>
</protein>
<comment type="caution">
    <text evidence="1">The sequence shown here is derived from an EMBL/GenBank/DDBJ whole genome shotgun (WGS) entry which is preliminary data.</text>
</comment>
<organism evidence="1 2">
    <name type="scientific">Taenia crassiceps</name>
    <dbReference type="NCBI Taxonomy" id="6207"/>
    <lineage>
        <taxon>Eukaryota</taxon>
        <taxon>Metazoa</taxon>
        <taxon>Spiralia</taxon>
        <taxon>Lophotrochozoa</taxon>
        <taxon>Platyhelminthes</taxon>
        <taxon>Cestoda</taxon>
        <taxon>Eucestoda</taxon>
        <taxon>Cyclophyllidea</taxon>
        <taxon>Taeniidae</taxon>
        <taxon>Taenia</taxon>
    </lineage>
</organism>
<evidence type="ECO:0000313" key="2">
    <source>
        <dbReference type="Proteomes" id="UP001651158"/>
    </source>
</evidence>
<gene>
    <name evidence="1" type="ORF">TcWFU_002398</name>
</gene>
<sequence>MLDDRNAGILGSVRASVVMFRVCALLSPPIHSRRVDFIIPLLPPLLLSWLFKVRQTVLVFSFKGYSPIVGLMQRKATVVSGTAQLPPYLRQRRKPSPSFWHAFLNRSQEAFQNEEQYSVTHFKGDG</sequence>
<evidence type="ECO:0000313" key="1">
    <source>
        <dbReference type="EMBL" id="KAL5106097.1"/>
    </source>
</evidence>
<keyword evidence="2" id="KW-1185">Reference proteome</keyword>